<evidence type="ECO:0000256" key="5">
    <source>
        <dbReference type="SAM" id="Phobius"/>
    </source>
</evidence>
<keyword evidence="3 5" id="KW-1133">Transmembrane helix</keyword>
<reference evidence="6 7" key="1">
    <citation type="journal article" date="2021" name="Sci. Rep.">
        <title>The distribution of antibiotic resistance genes in chicken gut microbiota commensals.</title>
        <authorList>
            <person name="Juricova H."/>
            <person name="Matiasovicova J."/>
            <person name="Kubasova T."/>
            <person name="Cejkova D."/>
            <person name="Rychlik I."/>
        </authorList>
    </citation>
    <scope>NUCLEOTIDE SEQUENCE [LARGE SCALE GENOMIC DNA]</scope>
    <source>
        <strain evidence="6 7">An564</strain>
    </source>
</reference>
<dbReference type="Pfam" id="PF05105">
    <property type="entry name" value="Phage_holin_4_1"/>
    <property type="match status" value="1"/>
</dbReference>
<accession>A0ABS2GK23</accession>
<sequence>MPEKQGAFPAALCGALTALSENYGTICSICCALILLDLLTGLAKAKIQGRLSSDTGYKGFWRKAALLAALVFGICLDLLVEYAAAAGLGAEFPALIGRLLAFCIAVNECISITENLSACGVRLPGFLAAALGNTRDKLDQR</sequence>
<keyword evidence="4 5" id="KW-0472">Membrane</keyword>
<evidence type="ECO:0000313" key="6">
    <source>
        <dbReference type="EMBL" id="MBM6922825.1"/>
    </source>
</evidence>
<dbReference type="EMBL" id="JACSNR010000003">
    <property type="protein sequence ID" value="MBM6922825.1"/>
    <property type="molecule type" value="Genomic_DNA"/>
</dbReference>
<name>A0ABS2GK23_9FIRM</name>
<gene>
    <name evidence="6" type="ORF">H9X81_03840</name>
</gene>
<dbReference type="RefSeq" id="WP_204719972.1">
    <property type="nucleotide sequence ID" value="NZ_JACSNR010000003.1"/>
</dbReference>
<feature type="transmembrane region" description="Helical" evidence="5">
    <location>
        <begin position="23"/>
        <end position="43"/>
    </location>
</feature>
<keyword evidence="2 5" id="KW-0812">Transmembrane</keyword>
<evidence type="ECO:0000256" key="3">
    <source>
        <dbReference type="ARBA" id="ARBA00022989"/>
    </source>
</evidence>
<evidence type="ECO:0000256" key="1">
    <source>
        <dbReference type="ARBA" id="ARBA00004141"/>
    </source>
</evidence>
<protein>
    <submittedName>
        <fullName evidence="6">Phage holin family protein</fullName>
    </submittedName>
</protein>
<comment type="caution">
    <text evidence="6">The sequence shown here is derived from an EMBL/GenBank/DDBJ whole genome shotgun (WGS) entry which is preliminary data.</text>
</comment>
<organism evidence="6 7">
    <name type="scientific">Hydrogenoanaerobacterium saccharovorans</name>
    <dbReference type="NCBI Taxonomy" id="474960"/>
    <lineage>
        <taxon>Bacteria</taxon>
        <taxon>Bacillati</taxon>
        <taxon>Bacillota</taxon>
        <taxon>Clostridia</taxon>
        <taxon>Eubacteriales</taxon>
        <taxon>Oscillospiraceae</taxon>
        <taxon>Hydrogenoanaerobacterium</taxon>
    </lineage>
</organism>
<evidence type="ECO:0000256" key="4">
    <source>
        <dbReference type="ARBA" id="ARBA00023136"/>
    </source>
</evidence>
<dbReference type="NCBIfam" id="TIGR01593">
    <property type="entry name" value="holin_tox_secr"/>
    <property type="match status" value="1"/>
</dbReference>
<evidence type="ECO:0000256" key="2">
    <source>
        <dbReference type="ARBA" id="ARBA00022692"/>
    </source>
</evidence>
<comment type="subcellular location">
    <subcellularLocation>
        <location evidence="1">Membrane</location>
        <topology evidence="1">Multi-pass membrane protein</topology>
    </subcellularLocation>
</comment>
<evidence type="ECO:0000313" key="7">
    <source>
        <dbReference type="Proteomes" id="UP000724149"/>
    </source>
</evidence>
<dbReference type="Proteomes" id="UP000724149">
    <property type="component" value="Unassembled WGS sequence"/>
</dbReference>
<keyword evidence="7" id="KW-1185">Reference proteome</keyword>
<feature type="transmembrane region" description="Helical" evidence="5">
    <location>
        <begin position="64"/>
        <end position="85"/>
    </location>
</feature>
<proteinExistence type="predicted"/>
<dbReference type="InterPro" id="IPR006480">
    <property type="entry name" value="Phage_holin_4_1"/>
</dbReference>